<dbReference type="Proteomes" id="UP000886998">
    <property type="component" value="Unassembled WGS sequence"/>
</dbReference>
<keyword evidence="1" id="KW-0479">Metal-binding</keyword>
<keyword evidence="1" id="KW-0863">Zinc-finger</keyword>
<dbReference type="AlphaFoldDB" id="A0A8X6Y2S7"/>
<dbReference type="PROSITE" id="PS50157">
    <property type="entry name" value="ZINC_FINGER_C2H2_2"/>
    <property type="match status" value="1"/>
</dbReference>
<evidence type="ECO:0000256" key="1">
    <source>
        <dbReference type="PROSITE-ProRule" id="PRU00042"/>
    </source>
</evidence>
<accession>A0A8X6Y2S7</accession>
<dbReference type="InterPro" id="IPR036236">
    <property type="entry name" value="Znf_C2H2_sf"/>
</dbReference>
<keyword evidence="4" id="KW-1185">Reference proteome</keyword>
<dbReference type="SMART" id="SM00355">
    <property type="entry name" value="ZnF_C2H2"/>
    <property type="match status" value="2"/>
</dbReference>
<evidence type="ECO:0000313" key="3">
    <source>
        <dbReference type="EMBL" id="GFY63163.1"/>
    </source>
</evidence>
<dbReference type="SUPFAM" id="SSF57667">
    <property type="entry name" value="beta-beta-alpha zinc fingers"/>
    <property type="match status" value="1"/>
</dbReference>
<proteinExistence type="predicted"/>
<name>A0A8X6Y2S7_9ARAC</name>
<keyword evidence="1" id="KW-0862">Zinc</keyword>
<dbReference type="Gene3D" id="3.30.160.60">
    <property type="entry name" value="Classic Zinc Finger"/>
    <property type="match status" value="1"/>
</dbReference>
<dbReference type="PROSITE" id="PS00028">
    <property type="entry name" value="ZINC_FINGER_C2H2_1"/>
    <property type="match status" value="1"/>
</dbReference>
<dbReference type="EMBL" id="BMAV01014636">
    <property type="protein sequence ID" value="GFY63163.1"/>
    <property type="molecule type" value="Genomic_DNA"/>
</dbReference>
<reference evidence="3" key="1">
    <citation type="submission" date="2020-08" db="EMBL/GenBank/DDBJ databases">
        <title>Multicomponent nature underlies the extraordinary mechanical properties of spider dragline silk.</title>
        <authorList>
            <person name="Kono N."/>
            <person name="Nakamura H."/>
            <person name="Mori M."/>
            <person name="Yoshida Y."/>
            <person name="Ohtoshi R."/>
            <person name="Malay A.D."/>
            <person name="Moran D.A.P."/>
            <person name="Tomita M."/>
            <person name="Numata K."/>
            <person name="Arakawa K."/>
        </authorList>
    </citation>
    <scope>NUCLEOTIDE SEQUENCE</scope>
</reference>
<dbReference type="OrthoDB" id="654211at2759"/>
<protein>
    <recommendedName>
        <fullName evidence="2">C2H2-type domain-containing protein</fullName>
    </recommendedName>
</protein>
<comment type="caution">
    <text evidence="3">The sequence shown here is derived from an EMBL/GenBank/DDBJ whole genome shotgun (WGS) entry which is preliminary data.</text>
</comment>
<feature type="domain" description="C2H2-type" evidence="2">
    <location>
        <begin position="60"/>
        <end position="87"/>
    </location>
</feature>
<organism evidence="3 4">
    <name type="scientific">Trichonephila inaurata madagascariensis</name>
    <dbReference type="NCBI Taxonomy" id="2747483"/>
    <lineage>
        <taxon>Eukaryota</taxon>
        <taxon>Metazoa</taxon>
        <taxon>Ecdysozoa</taxon>
        <taxon>Arthropoda</taxon>
        <taxon>Chelicerata</taxon>
        <taxon>Arachnida</taxon>
        <taxon>Araneae</taxon>
        <taxon>Araneomorphae</taxon>
        <taxon>Entelegynae</taxon>
        <taxon>Araneoidea</taxon>
        <taxon>Nephilidae</taxon>
        <taxon>Trichonephila</taxon>
        <taxon>Trichonephila inaurata</taxon>
    </lineage>
</organism>
<evidence type="ECO:0000259" key="2">
    <source>
        <dbReference type="PROSITE" id="PS50157"/>
    </source>
</evidence>
<dbReference type="InterPro" id="IPR013087">
    <property type="entry name" value="Znf_C2H2_type"/>
</dbReference>
<sequence length="160" mass="19042">MEESNVSSSEELFYFCFYCAHVRKELVYTVVSFEDSSFMCTLCRKWFRSGYQTKKLTSPHRCDDCGEWFASSLEVKYHSEDHFGVGSYRCSTCQRTFANYSLLEWHTKQRDVIQEMRCLKCLKHFLAKVCPGMYRYLVSRFLVYCKECSSGLNYMEYMTL</sequence>
<gene>
    <name evidence="3" type="ORF">TNIN_411931</name>
</gene>
<dbReference type="GO" id="GO:0008270">
    <property type="term" value="F:zinc ion binding"/>
    <property type="evidence" value="ECO:0007669"/>
    <property type="project" value="UniProtKB-KW"/>
</dbReference>
<evidence type="ECO:0000313" key="4">
    <source>
        <dbReference type="Proteomes" id="UP000886998"/>
    </source>
</evidence>